<protein>
    <submittedName>
        <fullName evidence="1">Uncharacterized protein</fullName>
    </submittedName>
</protein>
<dbReference type="PANTHER" id="PTHR47441">
    <property type="match status" value="1"/>
</dbReference>
<evidence type="ECO:0000313" key="2">
    <source>
        <dbReference type="Proteomes" id="UP000197138"/>
    </source>
</evidence>
<name>A0A218WLD7_PUNGR</name>
<sequence>MQTGAPTDPVKLKVGIEDLYSLWRQRIDERRPLQYIMPPSWSTPGGGLDDDEDRGWADLGTGIRAIAIGIARALGTSGCLKVIATDLSSVAVQVGGPAALPRRRPHHFLKFI</sequence>
<dbReference type="InterPro" id="IPR052663">
    <property type="entry name" value="RF_glutamine_MTase_cyano"/>
</dbReference>
<organism evidence="1 2">
    <name type="scientific">Punica granatum</name>
    <name type="common">Pomegranate</name>
    <dbReference type="NCBI Taxonomy" id="22663"/>
    <lineage>
        <taxon>Eukaryota</taxon>
        <taxon>Viridiplantae</taxon>
        <taxon>Streptophyta</taxon>
        <taxon>Embryophyta</taxon>
        <taxon>Tracheophyta</taxon>
        <taxon>Spermatophyta</taxon>
        <taxon>Magnoliopsida</taxon>
        <taxon>eudicotyledons</taxon>
        <taxon>Gunneridae</taxon>
        <taxon>Pentapetalae</taxon>
        <taxon>rosids</taxon>
        <taxon>malvids</taxon>
        <taxon>Myrtales</taxon>
        <taxon>Lythraceae</taxon>
        <taxon>Punica</taxon>
    </lineage>
</organism>
<accession>A0A218WLD7</accession>
<proteinExistence type="predicted"/>
<dbReference type="PANTHER" id="PTHR47441:SF3">
    <property type="entry name" value="RELEASE FACTOR GLUTAMINE METHYLTRANSFERASE"/>
    <property type="match status" value="1"/>
</dbReference>
<reference evidence="2" key="1">
    <citation type="journal article" date="2017" name="Plant J.">
        <title>The pomegranate (Punica granatum L.) genome and the genomics of punicalagin biosynthesis.</title>
        <authorList>
            <person name="Qin G."/>
            <person name="Xu C."/>
            <person name="Ming R."/>
            <person name="Tang H."/>
            <person name="Guyot R."/>
            <person name="Kramer E.M."/>
            <person name="Hu Y."/>
            <person name="Yi X."/>
            <person name="Qi Y."/>
            <person name="Xu X."/>
            <person name="Gao Z."/>
            <person name="Pan H."/>
            <person name="Jian J."/>
            <person name="Tian Y."/>
            <person name="Yue Z."/>
            <person name="Xu Y."/>
        </authorList>
    </citation>
    <scope>NUCLEOTIDE SEQUENCE [LARGE SCALE GENOMIC DNA]</scope>
    <source>
        <strain evidence="2">cv. Dabenzi</strain>
    </source>
</reference>
<dbReference type="AlphaFoldDB" id="A0A218WLD7"/>
<gene>
    <name evidence="1" type="ORF">CDL15_Pgr021148</name>
</gene>
<dbReference type="EMBL" id="MTKT01003978">
    <property type="protein sequence ID" value="OWM72842.1"/>
    <property type="molecule type" value="Genomic_DNA"/>
</dbReference>
<evidence type="ECO:0000313" key="1">
    <source>
        <dbReference type="EMBL" id="OWM72842.1"/>
    </source>
</evidence>
<dbReference type="Proteomes" id="UP000197138">
    <property type="component" value="Unassembled WGS sequence"/>
</dbReference>
<comment type="caution">
    <text evidence="1">The sequence shown here is derived from an EMBL/GenBank/DDBJ whole genome shotgun (WGS) entry which is preliminary data.</text>
</comment>